<protein>
    <recommendedName>
        <fullName evidence="2">DNA/RNA-binding protein Alba-like domain-containing protein</fullName>
    </recommendedName>
</protein>
<proteinExistence type="predicted"/>
<evidence type="ECO:0000313" key="3">
    <source>
        <dbReference type="EMBL" id="KAK4214636.1"/>
    </source>
</evidence>
<feature type="region of interest" description="Disordered" evidence="1">
    <location>
        <begin position="1"/>
        <end position="52"/>
    </location>
</feature>
<dbReference type="GO" id="GO:0003676">
    <property type="term" value="F:nucleic acid binding"/>
    <property type="evidence" value="ECO:0007669"/>
    <property type="project" value="InterPro"/>
</dbReference>
<organism evidence="3 4">
    <name type="scientific">Rhypophila decipiens</name>
    <dbReference type="NCBI Taxonomy" id="261697"/>
    <lineage>
        <taxon>Eukaryota</taxon>
        <taxon>Fungi</taxon>
        <taxon>Dikarya</taxon>
        <taxon>Ascomycota</taxon>
        <taxon>Pezizomycotina</taxon>
        <taxon>Sordariomycetes</taxon>
        <taxon>Sordariomycetidae</taxon>
        <taxon>Sordariales</taxon>
        <taxon>Naviculisporaceae</taxon>
        <taxon>Rhypophila</taxon>
    </lineage>
</organism>
<evidence type="ECO:0000259" key="2">
    <source>
        <dbReference type="Pfam" id="PF01918"/>
    </source>
</evidence>
<name>A0AAN6YAZ4_9PEZI</name>
<dbReference type="AlphaFoldDB" id="A0AAN6YAZ4"/>
<evidence type="ECO:0000256" key="1">
    <source>
        <dbReference type="SAM" id="MobiDB-lite"/>
    </source>
</evidence>
<feature type="domain" description="DNA/RNA-binding protein Alba-like" evidence="2">
    <location>
        <begin position="71"/>
        <end position="144"/>
    </location>
</feature>
<feature type="compositionally biased region" description="Basic and acidic residues" evidence="1">
    <location>
        <begin position="27"/>
        <end position="36"/>
    </location>
</feature>
<comment type="caution">
    <text evidence="3">The sequence shown here is derived from an EMBL/GenBank/DDBJ whole genome shotgun (WGS) entry which is preliminary data.</text>
</comment>
<reference evidence="3" key="2">
    <citation type="submission" date="2023-05" db="EMBL/GenBank/DDBJ databases">
        <authorList>
            <consortium name="Lawrence Berkeley National Laboratory"/>
            <person name="Steindorff A."/>
            <person name="Hensen N."/>
            <person name="Bonometti L."/>
            <person name="Westerberg I."/>
            <person name="Brannstrom I.O."/>
            <person name="Guillou S."/>
            <person name="Cros-Aarteil S."/>
            <person name="Calhoun S."/>
            <person name="Haridas S."/>
            <person name="Kuo A."/>
            <person name="Mondo S."/>
            <person name="Pangilinan J."/>
            <person name="Riley R."/>
            <person name="Labutti K."/>
            <person name="Andreopoulos B."/>
            <person name="Lipzen A."/>
            <person name="Chen C."/>
            <person name="Yanf M."/>
            <person name="Daum C."/>
            <person name="Ng V."/>
            <person name="Clum A."/>
            <person name="Ohm R."/>
            <person name="Martin F."/>
            <person name="Silar P."/>
            <person name="Natvig D."/>
            <person name="Lalanne C."/>
            <person name="Gautier V."/>
            <person name="Ament-Velasquez S.L."/>
            <person name="Kruys A."/>
            <person name="Hutchinson M.I."/>
            <person name="Powell A.J."/>
            <person name="Barry K."/>
            <person name="Miller A.N."/>
            <person name="Grigoriev I.V."/>
            <person name="Debuchy R."/>
            <person name="Gladieux P."/>
            <person name="Thoren M.H."/>
            <person name="Johannesson H."/>
        </authorList>
    </citation>
    <scope>NUCLEOTIDE SEQUENCE</scope>
    <source>
        <strain evidence="3">PSN293</strain>
    </source>
</reference>
<dbReference type="EMBL" id="MU858090">
    <property type="protein sequence ID" value="KAK4214636.1"/>
    <property type="molecule type" value="Genomic_DNA"/>
</dbReference>
<accession>A0AAN6YAZ4</accession>
<dbReference type="InterPro" id="IPR002775">
    <property type="entry name" value="DNA/RNA-bd_Alba-like"/>
</dbReference>
<evidence type="ECO:0000313" key="4">
    <source>
        <dbReference type="Proteomes" id="UP001301769"/>
    </source>
</evidence>
<sequence length="255" mass="28393">MAAFVAPEPRNSAKAKRKFASSGCHDPNPKKPRVADIHAPASHPSHLPSQSLEPFRPLLDRLKLRYEVKPMSVMPSTKIGSHITKVIDHLSRFSPWDQAVLPGVVLLTAKSVASAKLIGIAEVVRRRIEEGEQKWYQYNVLNETEFVDQPPPPLQRHPQSTAIDLSVVEDTFMAADNAGDENEDDDDDDYFERLVAATTIHEQAVNPTVIKHKPLMAVFISRVPLGELKSLPNIGLQSNEGKIEYLRKKKMGLVA</sequence>
<dbReference type="Proteomes" id="UP001301769">
    <property type="component" value="Unassembled WGS sequence"/>
</dbReference>
<reference evidence="3" key="1">
    <citation type="journal article" date="2023" name="Mol. Phylogenet. Evol.">
        <title>Genome-scale phylogeny and comparative genomics of the fungal order Sordariales.</title>
        <authorList>
            <person name="Hensen N."/>
            <person name="Bonometti L."/>
            <person name="Westerberg I."/>
            <person name="Brannstrom I.O."/>
            <person name="Guillou S."/>
            <person name="Cros-Aarteil S."/>
            <person name="Calhoun S."/>
            <person name="Haridas S."/>
            <person name="Kuo A."/>
            <person name="Mondo S."/>
            <person name="Pangilinan J."/>
            <person name="Riley R."/>
            <person name="LaButti K."/>
            <person name="Andreopoulos B."/>
            <person name="Lipzen A."/>
            <person name="Chen C."/>
            <person name="Yan M."/>
            <person name="Daum C."/>
            <person name="Ng V."/>
            <person name="Clum A."/>
            <person name="Steindorff A."/>
            <person name="Ohm R.A."/>
            <person name="Martin F."/>
            <person name="Silar P."/>
            <person name="Natvig D.O."/>
            <person name="Lalanne C."/>
            <person name="Gautier V."/>
            <person name="Ament-Velasquez S.L."/>
            <person name="Kruys A."/>
            <person name="Hutchinson M.I."/>
            <person name="Powell A.J."/>
            <person name="Barry K."/>
            <person name="Miller A.N."/>
            <person name="Grigoriev I.V."/>
            <person name="Debuchy R."/>
            <person name="Gladieux P."/>
            <person name="Hiltunen Thoren M."/>
            <person name="Johannesson H."/>
        </authorList>
    </citation>
    <scope>NUCLEOTIDE SEQUENCE</scope>
    <source>
        <strain evidence="3">PSN293</strain>
    </source>
</reference>
<dbReference type="Pfam" id="PF01918">
    <property type="entry name" value="Alba"/>
    <property type="match status" value="1"/>
</dbReference>
<gene>
    <name evidence="3" type="ORF">QBC37DRAFT_420688</name>
</gene>
<keyword evidence="4" id="KW-1185">Reference proteome</keyword>